<comment type="caution">
    <text evidence="1">The sequence shown here is derived from an EMBL/GenBank/DDBJ whole genome shotgun (WGS) entry which is preliminary data.</text>
</comment>
<dbReference type="EMBL" id="QTSX02004309">
    <property type="protein sequence ID" value="KAJ9066074.1"/>
    <property type="molecule type" value="Genomic_DNA"/>
</dbReference>
<name>A0ACC2SUX2_9FUNG</name>
<proteinExistence type="predicted"/>
<evidence type="ECO:0000313" key="1">
    <source>
        <dbReference type="EMBL" id="KAJ9066074.1"/>
    </source>
</evidence>
<accession>A0ACC2SUX2</accession>
<reference evidence="1" key="1">
    <citation type="submission" date="2022-04" db="EMBL/GenBank/DDBJ databases">
        <title>Genome of the entomopathogenic fungus Entomophthora muscae.</title>
        <authorList>
            <person name="Elya C."/>
            <person name="Lovett B.R."/>
            <person name="Lee E."/>
            <person name="Macias A.M."/>
            <person name="Hajek A.E."/>
            <person name="De Bivort B.L."/>
            <person name="Kasson M.T."/>
            <person name="De Fine Licht H.H."/>
            <person name="Stajich J.E."/>
        </authorList>
    </citation>
    <scope>NUCLEOTIDE SEQUENCE</scope>
    <source>
        <strain evidence="1">Berkeley</strain>
    </source>
</reference>
<protein>
    <submittedName>
        <fullName evidence="1">Uncharacterized protein</fullName>
    </submittedName>
</protein>
<sequence length="90" mass="9692">MPPKPTTKATPKASKGKATPKKQSSEAKTTSKTLTPSPKPEETITTPHNSHFIYSSSDPQERLFHSPYQSLAGLPQGRRAGPGKPCTHLV</sequence>
<organism evidence="1 2">
    <name type="scientific">Entomophthora muscae</name>
    <dbReference type="NCBI Taxonomy" id="34485"/>
    <lineage>
        <taxon>Eukaryota</taxon>
        <taxon>Fungi</taxon>
        <taxon>Fungi incertae sedis</taxon>
        <taxon>Zoopagomycota</taxon>
        <taxon>Entomophthoromycotina</taxon>
        <taxon>Entomophthoromycetes</taxon>
        <taxon>Entomophthorales</taxon>
        <taxon>Entomophthoraceae</taxon>
        <taxon>Entomophthora</taxon>
    </lineage>
</organism>
<dbReference type="Proteomes" id="UP001165960">
    <property type="component" value="Unassembled WGS sequence"/>
</dbReference>
<evidence type="ECO:0000313" key="2">
    <source>
        <dbReference type="Proteomes" id="UP001165960"/>
    </source>
</evidence>
<keyword evidence="2" id="KW-1185">Reference proteome</keyword>
<gene>
    <name evidence="1" type="ORF">DSO57_1013297</name>
</gene>